<dbReference type="InterPro" id="IPR036179">
    <property type="entry name" value="Ig-like_dom_sf"/>
</dbReference>
<dbReference type="EMBL" id="GBXM01002187">
    <property type="protein sequence ID" value="JAI06391.1"/>
    <property type="molecule type" value="Transcribed_RNA"/>
</dbReference>
<dbReference type="AlphaFoldDB" id="A0A0E9XX17"/>
<dbReference type="Gene3D" id="2.60.40.10">
    <property type="entry name" value="Immunoglobulins"/>
    <property type="match status" value="1"/>
</dbReference>
<name>A0A0E9XX17_ANGAN</name>
<reference evidence="2" key="1">
    <citation type="submission" date="2014-11" db="EMBL/GenBank/DDBJ databases">
        <authorList>
            <person name="Amaro Gonzalez C."/>
        </authorList>
    </citation>
    <scope>NUCLEOTIDE SEQUENCE</scope>
</reference>
<accession>A0A0E9XX17</accession>
<feature type="chain" id="PRO_5002435519" description="Immunoglobulin subtype domain-containing protein" evidence="1">
    <location>
        <begin position="32"/>
        <end position="153"/>
    </location>
</feature>
<sequence length="153" mass="16758">MSDMRLTSLKTKMKIILCTFLLCITAVSVFGQSVELNGIVGESIEFPTKVETSGSLIHSSVTIGLVQGGELISLTHPEFKGRVQWNKSTGLFSLSGLRLEDSGVYTVEKDDGQKSVSTFSLTAWSKYDCLCENIMLLIFLSGLLNRADVCLHM</sequence>
<keyword evidence="1" id="KW-0732">Signal</keyword>
<proteinExistence type="predicted"/>
<evidence type="ECO:0000256" key="1">
    <source>
        <dbReference type="SAM" id="SignalP"/>
    </source>
</evidence>
<evidence type="ECO:0008006" key="3">
    <source>
        <dbReference type="Google" id="ProtNLM"/>
    </source>
</evidence>
<evidence type="ECO:0000313" key="2">
    <source>
        <dbReference type="EMBL" id="JAI06391.1"/>
    </source>
</evidence>
<reference evidence="2" key="2">
    <citation type="journal article" date="2015" name="Fish Shellfish Immunol.">
        <title>Early steps in the European eel (Anguilla anguilla)-Vibrio vulnificus interaction in the gills: Role of the RtxA13 toxin.</title>
        <authorList>
            <person name="Callol A."/>
            <person name="Pajuelo D."/>
            <person name="Ebbesson L."/>
            <person name="Teles M."/>
            <person name="MacKenzie S."/>
            <person name="Amaro C."/>
        </authorList>
    </citation>
    <scope>NUCLEOTIDE SEQUENCE</scope>
</reference>
<dbReference type="InterPro" id="IPR013783">
    <property type="entry name" value="Ig-like_fold"/>
</dbReference>
<protein>
    <recommendedName>
        <fullName evidence="3">Immunoglobulin subtype domain-containing protein</fullName>
    </recommendedName>
</protein>
<dbReference type="SUPFAM" id="SSF48726">
    <property type="entry name" value="Immunoglobulin"/>
    <property type="match status" value="1"/>
</dbReference>
<organism evidence="2">
    <name type="scientific">Anguilla anguilla</name>
    <name type="common">European freshwater eel</name>
    <name type="synonym">Muraena anguilla</name>
    <dbReference type="NCBI Taxonomy" id="7936"/>
    <lineage>
        <taxon>Eukaryota</taxon>
        <taxon>Metazoa</taxon>
        <taxon>Chordata</taxon>
        <taxon>Craniata</taxon>
        <taxon>Vertebrata</taxon>
        <taxon>Euteleostomi</taxon>
        <taxon>Actinopterygii</taxon>
        <taxon>Neopterygii</taxon>
        <taxon>Teleostei</taxon>
        <taxon>Anguilliformes</taxon>
        <taxon>Anguillidae</taxon>
        <taxon>Anguilla</taxon>
    </lineage>
</organism>
<feature type="signal peptide" evidence="1">
    <location>
        <begin position="1"/>
        <end position="31"/>
    </location>
</feature>